<dbReference type="PROSITE" id="PS51257">
    <property type="entry name" value="PROKAR_LIPOPROTEIN"/>
    <property type="match status" value="1"/>
</dbReference>
<organism evidence="1 2">
    <name type="scientific">Pelobates cultripes</name>
    <name type="common">Western spadefoot toad</name>
    <dbReference type="NCBI Taxonomy" id="61616"/>
    <lineage>
        <taxon>Eukaryota</taxon>
        <taxon>Metazoa</taxon>
        <taxon>Chordata</taxon>
        <taxon>Craniata</taxon>
        <taxon>Vertebrata</taxon>
        <taxon>Euteleostomi</taxon>
        <taxon>Amphibia</taxon>
        <taxon>Batrachia</taxon>
        <taxon>Anura</taxon>
        <taxon>Pelobatoidea</taxon>
        <taxon>Pelobatidae</taxon>
        <taxon>Pelobates</taxon>
    </lineage>
</organism>
<reference evidence="1" key="1">
    <citation type="submission" date="2022-03" db="EMBL/GenBank/DDBJ databases">
        <authorList>
            <person name="Alioto T."/>
            <person name="Alioto T."/>
            <person name="Gomez Garrido J."/>
        </authorList>
    </citation>
    <scope>NUCLEOTIDE SEQUENCE</scope>
</reference>
<dbReference type="AlphaFoldDB" id="A0AAD1VM26"/>
<gene>
    <name evidence="1" type="ORF">PECUL_23A013315</name>
</gene>
<protein>
    <submittedName>
        <fullName evidence="1">Uncharacterized protein</fullName>
    </submittedName>
</protein>
<feature type="non-terminal residue" evidence="1">
    <location>
        <position position="54"/>
    </location>
</feature>
<dbReference type="Proteomes" id="UP001295444">
    <property type="component" value="Chromosome 01"/>
</dbReference>
<dbReference type="EMBL" id="OW240912">
    <property type="protein sequence ID" value="CAH2224692.1"/>
    <property type="molecule type" value="Genomic_DNA"/>
</dbReference>
<sequence length="54" mass="5934">MGRPRNPKIMQQLGVPFFGNYHHNGSGTSSCYLQGHCSTAPRSLRRESARGSSL</sequence>
<keyword evidence="2" id="KW-1185">Reference proteome</keyword>
<proteinExistence type="predicted"/>
<evidence type="ECO:0000313" key="2">
    <source>
        <dbReference type="Proteomes" id="UP001295444"/>
    </source>
</evidence>
<evidence type="ECO:0000313" key="1">
    <source>
        <dbReference type="EMBL" id="CAH2224692.1"/>
    </source>
</evidence>
<accession>A0AAD1VM26</accession>
<name>A0AAD1VM26_PELCU</name>